<gene>
    <name evidence="2" type="ORF">MKZ38_006163</name>
</gene>
<dbReference type="Proteomes" id="UP001201980">
    <property type="component" value="Unassembled WGS sequence"/>
</dbReference>
<feature type="region of interest" description="Disordered" evidence="1">
    <location>
        <begin position="1"/>
        <end position="118"/>
    </location>
</feature>
<dbReference type="EMBL" id="JAKWBI020000373">
    <property type="protein sequence ID" value="KAJ2895809.1"/>
    <property type="molecule type" value="Genomic_DNA"/>
</dbReference>
<feature type="compositionally biased region" description="Basic residues" evidence="1">
    <location>
        <begin position="192"/>
        <end position="205"/>
    </location>
</feature>
<feature type="region of interest" description="Disordered" evidence="1">
    <location>
        <begin position="146"/>
        <end position="290"/>
    </location>
</feature>
<accession>A0AAD5RK92</accession>
<feature type="compositionally biased region" description="Polar residues" evidence="1">
    <location>
        <begin position="21"/>
        <end position="32"/>
    </location>
</feature>
<feature type="region of interest" description="Disordered" evidence="1">
    <location>
        <begin position="418"/>
        <end position="566"/>
    </location>
</feature>
<feature type="compositionally biased region" description="Acidic residues" evidence="1">
    <location>
        <begin position="218"/>
        <end position="237"/>
    </location>
</feature>
<keyword evidence="3" id="KW-1185">Reference proteome</keyword>
<comment type="caution">
    <text evidence="2">The sequence shown here is derived from an EMBL/GenBank/DDBJ whole genome shotgun (WGS) entry which is preliminary data.</text>
</comment>
<feature type="compositionally biased region" description="Low complexity" evidence="1">
    <location>
        <begin position="35"/>
        <end position="51"/>
    </location>
</feature>
<feature type="compositionally biased region" description="Acidic residues" evidence="1">
    <location>
        <begin position="326"/>
        <end position="339"/>
    </location>
</feature>
<evidence type="ECO:0000256" key="1">
    <source>
        <dbReference type="SAM" id="MobiDB-lite"/>
    </source>
</evidence>
<proteinExistence type="predicted"/>
<feature type="compositionally biased region" description="Acidic residues" evidence="1">
    <location>
        <begin position="163"/>
        <end position="180"/>
    </location>
</feature>
<protein>
    <submittedName>
        <fullName evidence="2">Uncharacterized protein</fullName>
    </submittedName>
</protein>
<feature type="compositionally biased region" description="Basic and acidic residues" evidence="1">
    <location>
        <begin position="370"/>
        <end position="380"/>
    </location>
</feature>
<evidence type="ECO:0000313" key="3">
    <source>
        <dbReference type="Proteomes" id="UP001201980"/>
    </source>
</evidence>
<feature type="compositionally biased region" description="Basic and acidic residues" evidence="1">
    <location>
        <begin position="488"/>
        <end position="503"/>
    </location>
</feature>
<sequence length="566" mass="61391">MAPSTRKGSKAAKATEAPGATDSSMISLSSPVRETPTATTTSKPTTRSARNPSRRSSARLASKRESENGSVDNSVIELVSSDHEKPLQESQVQAQENEELVGPTPTKNQKQKKLPVRVSAAVTTTATMDSASPAKGREMKVEIEIPIVRAIPKGKGGNIIEVGDSDEEGGEEGDEEGDDQQQDKTPNPPRKAGVKGRNNKKQHQKQKQEAVEVPDSASDPEEGEDEFHDADEQLFEEAIEKSEYTVDKHVAAEEETSTSKPTAKSKRKNKDKATTSSNPTESRPMPKAAAAKKILFDDSYDFSAAAEIAKTNADSKHIQAASQDTPSDDDEDEGPEEETILVSKPSADLAKKTAQKAAEEKAALQRKKRQERDALFKNQAEEKRKAKLALAAISSQKEDGNTAAKDVNMVMSRVDTETAAPLVPVPSGRKRHAHTTISSTSTSRGHLLPAELLTDSDLESSPSDPHDVPLPSRAKQPKKDSFPVIQSRQDKQSRKRNRDERVGDTVYRVSKKLKGDDLKLPPKIMNPRNGGREHKRELMGRGRRSGGVPTVASPGGGGKKKGFFKK</sequence>
<organism evidence="2 3">
    <name type="scientific">Zalerion maritima</name>
    <dbReference type="NCBI Taxonomy" id="339359"/>
    <lineage>
        <taxon>Eukaryota</taxon>
        <taxon>Fungi</taxon>
        <taxon>Dikarya</taxon>
        <taxon>Ascomycota</taxon>
        <taxon>Pezizomycotina</taxon>
        <taxon>Sordariomycetes</taxon>
        <taxon>Lulworthiomycetidae</taxon>
        <taxon>Lulworthiales</taxon>
        <taxon>Lulworthiaceae</taxon>
        <taxon>Zalerion</taxon>
    </lineage>
</organism>
<dbReference type="AlphaFoldDB" id="A0AAD5RK92"/>
<feature type="compositionally biased region" description="Basic and acidic residues" evidence="1">
    <location>
        <begin position="238"/>
        <end position="252"/>
    </location>
</feature>
<reference evidence="2" key="1">
    <citation type="submission" date="2022-07" db="EMBL/GenBank/DDBJ databases">
        <title>Draft genome sequence of Zalerion maritima ATCC 34329, a (micro)plastics degrading marine fungus.</title>
        <authorList>
            <person name="Paco A."/>
            <person name="Goncalves M.F.M."/>
            <person name="Rocha-Santos T.A.P."/>
            <person name="Alves A."/>
        </authorList>
    </citation>
    <scope>NUCLEOTIDE SEQUENCE</scope>
    <source>
        <strain evidence="2">ATCC 34329</strain>
    </source>
</reference>
<feature type="region of interest" description="Disordered" evidence="1">
    <location>
        <begin position="311"/>
        <end position="380"/>
    </location>
</feature>
<name>A0AAD5RK92_9PEZI</name>
<evidence type="ECO:0000313" key="2">
    <source>
        <dbReference type="EMBL" id="KAJ2895809.1"/>
    </source>
</evidence>
<feature type="compositionally biased region" description="Basic and acidic residues" evidence="1">
    <location>
        <begin position="530"/>
        <end position="540"/>
    </location>
</feature>